<dbReference type="PRINTS" id="PR00195">
    <property type="entry name" value="DYNAMIN"/>
</dbReference>
<evidence type="ECO:0000313" key="5">
    <source>
        <dbReference type="Proteomes" id="UP000326532"/>
    </source>
</evidence>
<dbReference type="Proteomes" id="UP000326532">
    <property type="component" value="Unassembled WGS sequence"/>
</dbReference>
<dbReference type="Gene3D" id="3.40.50.300">
    <property type="entry name" value="P-loop containing nucleotide triphosphate hydrolases"/>
    <property type="match status" value="1"/>
</dbReference>
<dbReference type="Pfam" id="PF00350">
    <property type="entry name" value="Dynamin_N"/>
    <property type="match status" value="1"/>
</dbReference>
<dbReference type="PANTHER" id="PTHR11566">
    <property type="entry name" value="DYNAMIN"/>
    <property type="match status" value="1"/>
</dbReference>
<dbReference type="InterPro" id="IPR000375">
    <property type="entry name" value="Dynamin_stalk"/>
</dbReference>
<feature type="domain" description="Dynamin GTPase" evidence="3">
    <location>
        <begin position="16"/>
        <end position="187"/>
    </location>
</feature>
<dbReference type="GO" id="GO:0005874">
    <property type="term" value="C:microtubule"/>
    <property type="evidence" value="ECO:0007669"/>
    <property type="project" value="TreeGrafter"/>
</dbReference>
<keyword evidence="4" id="KW-0378">Hydrolase</keyword>
<protein>
    <submittedName>
        <fullName evidence="4">P-loop containing nucleoside triphosphate hydrolase protein</fullName>
    </submittedName>
</protein>
<accession>A0A5N6D7C8</accession>
<dbReference type="InterPro" id="IPR001401">
    <property type="entry name" value="Dynamin_GTPase"/>
</dbReference>
<keyword evidence="5" id="KW-1185">Reference proteome</keyword>
<keyword evidence="2" id="KW-0342">GTP-binding</keyword>
<evidence type="ECO:0000313" key="4">
    <source>
        <dbReference type="EMBL" id="KAB8200829.1"/>
    </source>
</evidence>
<dbReference type="GO" id="GO:0003924">
    <property type="term" value="F:GTPase activity"/>
    <property type="evidence" value="ECO:0007669"/>
    <property type="project" value="InterPro"/>
</dbReference>
<dbReference type="OMA" id="CHAFDRI"/>
<dbReference type="SUPFAM" id="SSF52540">
    <property type="entry name" value="P-loop containing nucleoside triphosphate hydrolases"/>
    <property type="match status" value="1"/>
</dbReference>
<dbReference type="PANTHER" id="PTHR11566:SF21">
    <property type="entry name" value="DYNAMIN RELATED PROTEIN 1, ISOFORM A"/>
    <property type="match status" value="1"/>
</dbReference>
<reference evidence="4 5" key="1">
    <citation type="submission" date="2019-04" db="EMBL/GenBank/DDBJ databases">
        <title>Fungal friends and foes A comparative genomics study of 23 Aspergillus species from section Flavi.</title>
        <authorList>
            <consortium name="DOE Joint Genome Institute"/>
            <person name="Kjaerbolling I."/>
            <person name="Vesth T.C."/>
            <person name="Frisvad J.C."/>
            <person name="Nybo J.L."/>
            <person name="Theobald S."/>
            <person name="Kildgaard S."/>
            <person name="Petersen T.I."/>
            <person name="Kuo A."/>
            <person name="Sato A."/>
            <person name="Lyhne E.K."/>
            <person name="Kogle M.E."/>
            <person name="Wiebenga A."/>
            <person name="Kun R.S."/>
            <person name="Lubbers R.J."/>
            <person name="Makela M.R."/>
            <person name="Barry K."/>
            <person name="Chovatia M."/>
            <person name="Clum A."/>
            <person name="Daum C."/>
            <person name="Haridas S."/>
            <person name="He G."/>
            <person name="LaButti K."/>
            <person name="Lipzen A."/>
            <person name="Mondo S."/>
            <person name="Pangilinan J."/>
            <person name="Riley R."/>
            <person name="Salamov A."/>
            <person name="Simmons B.A."/>
            <person name="Magnuson J.K."/>
            <person name="Henrissat B."/>
            <person name="Mortensen U.H."/>
            <person name="Larsen T.O."/>
            <person name="De vries R.P."/>
            <person name="Grigoriev I.V."/>
            <person name="Machida M."/>
            <person name="Baker S.E."/>
            <person name="Andersen M.R."/>
        </authorList>
    </citation>
    <scope>NUCLEOTIDE SEQUENCE [LARGE SCALE GENOMIC DNA]</scope>
    <source>
        <strain evidence="4 5">CBS 117618</strain>
    </source>
</reference>
<dbReference type="AlphaFoldDB" id="A0A5N6D7C8"/>
<evidence type="ECO:0000256" key="1">
    <source>
        <dbReference type="ARBA" id="ARBA00022741"/>
    </source>
</evidence>
<sequence length="261" mass="29455">MTASLLPSASGSPDEKEKFTAFHREFRDFNELPTIIRGASLIMGVRGLSEFADISRFAADVLRLELLGDTGLHLTLVDLPGVISVAEDDEDVEIMQGLVDSCLESSCTIILAIIPASSDAETQRIIQRARHFDKEGVRTVGIITKPNLINKNTEERVARPAKNLDRTKLNLGFFLVQNRSPDELAAWMSFRQRHGAEMELFSSQRWKAQGIDPTRIGINNLRSFLDSLLDSHVERELFKVQQEVRRLLQRVDKEIDNLEAR</sequence>
<dbReference type="VEuPathDB" id="FungiDB:BDV34DRAFT_229875"/>
<dbReference type="InterPro" id="IPR022812">
    <property type="entry name" value="Dynamin"/>
</dbReference>
<keyword evidence="1" id="KW-0547">Nucleotide-binding</keyword>
<name>A0A5N6D7C8_ASPPA</name>
<dbReference type="InterPro" id="IPR027417">
    <property type="entry name" value="P-loop_NTPase"/>
</dbReference>
<dbReference type="EMBL" id="ML735033">
    <property type="protein sequence ID" value="KAB8200829.1"/>
    <property type="molecule type" value="Genomic_DNA"/>
</dbReference>
<evidence type="ECO:0000259" key="3">
    <source>
        <dbReference type="SMART" id="SM00053"/>
    </source>
</evidence>
<dbReference type="GO" id="GO:0016020">
    <property type="term" value="C:membrane"/>
    <property type="evidence" value="ECO:0007669"/>
    <property type="project" value="TreeGrafter"/>
</dbReference>
<dbReference type="SMART" id="SM00053">
    <property type="entry name" value="DYNc"/>
    <property type="match status" value="1"/>
</dbReference>
<evidence type="ECO:0000256" key="2">
    <source>
        <dbReference type="ARBA" id="ARBA00023134"/>
    </source>
</evidence>
<dbReference type="GO" id="GO:0016559">
    <property type="term" value="P:peroxisome fission"/>
    <property type="evidence" value="ECO:0007669"/>
    <property type="project" value="TreeGrafter"/>
</dbReference>
<dbReference type="GO" id="GO:0005525">
    <property type="term" value="F:GTP binding"/>
    <property type="evidence" value="ECO:0007669"/>
    <property type="project" value="InterPro"/>
</dbReference>
<organism evidence="4 5">
    <name type="scientific">Aspergillus parasiticus</name>
    <dbReference type="NCBI Taxonomy" id="5067"/>
    <lineage>
        <taxon>Eukaryota</taxon>
        <taxon>Fungi</taxon>
        <taxon>Dikarya</taxon>
        <taxon>Ascomycota</taxon>
        <taxon>Pezizomycotina</taxon>
        <taxon>Eurotiomycetes</taxon>
        <taxon>Eurotiomycetidae</taxon>
        <taxon>Eurotiales</taxon>
        <taxon>Aspergillaceae</taxon>
        <taxon>Aspergillus</taxon>
        <taxon>Aspergillus subgen. Circumdati</taxon>
    </lineage>
</organism>
<gene>
    <name evidence="4" type="ORF">BDV34DRAFT_229875</name>
</gene>
<dbReference type="GO" id="GO:0006897">
    <property type="term" value="P:endocytosis"/>
    <property type="evidence" value="ECO:0007669"/>
    <property type="project" value="TreeGrafter"/>
</dbReference>
<dbReference type="GO" id="GO:0008017">
    <property type="term" value="F:microtubule binding"/>
    <property type="evidence" value="ECO:0007669"/>
    <property type="project" value="TreeGrafter"/>
</dbReference>
<dbReference type="GO" id="GO:0005739">
    <property type="term" value="C:mitochondrion"/>
    <property type="evidence" value="ECO:0007669"/>
    <property type="project" value="TreeGrafter"/>
</dbReference>
<dbReference type="InterPro" id="IPR045063">
    <property type="entry name" value="Dynamin_N"/>
</dbReference>
<dbReference type="GO" id="GO:0048312">
    <property type="term" value="P:intracellular distribution of mitochondria"/>
    <property type="evidence" value="ECO:0007669"/>
    <property type="project" value="TreeGrafter"/>
</dbReference>
<proteinExistence type="predicted"/>
<dbReference type="Pfam" id="PF01031">
    <property type="entry name" value="Dynamin_M"/>
    <property type="match status" value="1"/>
</dbReference>
<dbReference type="GO" id="GO:0000266">
    <property type="term" value="P:mitochondrial fission"/>
    <property type="evidence" value="ECO:0007669"/>
    <property type="project" value="TreeGrafter"/>
</dbReference>